<evidence type="ECO:0000313" key="1">
    <source>
        <dbReference type="EMBL" id="VVE28896.1"/>
    </source>
</evidence>
<dbReference type="AlphaFoldDB" id="A0A5E4WZC0"/>
<dbReference type="Proteomes" id="UP000400981">
    <property type="component" value="Unassembled WGS sequence"/>
</dbReference>
<name>A0A5E4WZC0_9BURK</name>
<organism evidence="1 2">
    <name type="scientific">Pandoraea eparura</name>
    <dbReference type="NCBI Taxonomy" id="2508291"/>
    <lineage>
        <taxon>Bacteria</taxon>
        <taxon>Pseudomonadati</taxon>
        <taxon>Pseudomonadota</taxon>
        <taxon>Betaproteobacteria</taxon>
        <taxon>Burkholderiales</taxon>
        <taxon>Burkholderiaceae</taxon>
        <taxon>Pandoraea</taxon>
    </lineage>
</organism>
<gene>
    <name evidence="1" type="ORF">PEP31012_03563</name>
</gene>
<sequence>MIARIAKARGGQRCWFDRGRIGKSRRYHVFGLSRIVWREGSCWRLVIGPLCIAFGYRDCKGTASQAAEERKS</sequence>
<evidence type="ECO:0000313" key="2">
    <source>
        <dbReference type="Proteomes" id="UP000400981"/>
    </source>
</evidence>
<dbReference type="EMBL" id="CABPSH010000010">
    <property type="protein sequence ID" value="VVE28896.1"/>
    <property type="molecule type" value="Genomic_DNA"/>
</dbReference>
<proteinExistence type="predicted"/>
<accession>A0A5E4WZC0</accession>
<keyword evidence="2" id="KW-1185">Reference proteome</keyword>
<reference evidence="1 2" key="1">
    <citation type="submission" date="2019-08" db="EMBL/GenBank/DDBJ databases">
        <authorList>
            <person name="Peeters C."/>
        </authorList>
    </citation>
    <scope>NUCLEOTIDE SEQUENCE [LARGE SCALE GENOMIC DNA]</scope>
    <source>
        <strain evidence="1 2">LMG 31012</strain>
    </source>
</reference>
<protein>
    <submittedName>
        <fullName evidence="1">Uncharacterized protein</fullName>
    </submittedName>
</protein>